<comment type="caution">
    <text evidence="2">The sequence shown here is derived from an EMBL/GenBank/DDBJ whole genome shotgun (WGS) entry which is preliminary data.</text>
</comment>
<accession>A0ABQ7K273</accession>
<evidence type="ECO:0000256" key="1">
    <source>
        <dbReference type="SAM" id="MobiDB-lite"/>
    </source>
</evidence>
<dbReference type="Gene3D" id="3.40.50.1000">
    <property type="entry name" value="HAD superfamily/HAD-like"/>
    <property type="match status" value="1"/>
</dbReference>
<feature type="compositionally biased region" description="Polar residues" evidence="1">
    <location>
        <begin position="185"/>
        <end position="207"/>
    </location>
</feature>
<reference evidence="2 3" key="1">
    <citation type="journal article" date="2020" name="Fungal Divers.">
        <title>Resolving the Mortierellaceae phylogeny through synthesis of multi-gene phylogenetics and phylogenomics.</title>
        <authorList>
            <person name="Vandepol N."/>
            <person name="Liber J."/>
            <person name="Desiro A."/>
            <person name="Na H."/>
            <person name="Kennedy M."/>
            <person name="Barry K."/>
            <person name="Grigoriev I.V."/>
            <person name="Miller A.N."/>
            <person name="O'Donnell K."/>
            <person name="Stajich J.E."/>
            <person name="Bonito G."/>
        </authorList>
    </citation>
    <scope>NUCLEOTIDE SEQUENCE [LARGE SCALE GENOMIC DNA]</scope>
    <source>
        <strain evidence="2 3">AD045</strain>
    </source>
</reference>
<dbReference type="PANTHER" id="PTHR28181">
    <property type="entry name" value="UPF0655 PROTEIN YCR015C"/>
    <property type="match status" value="1"/>
</dbReference>
<evidence type="ECO:0000313" key="2">
    <source>
        <dbReference type="EMBL" id="KAG0289337.1"/>
    </source>
</evidence>
<dbReference type="Proteomes" id="UP001194696">
    <property type="component" value="Unassembled WGS sequence"/>
</dbReference>
<name>A0ABQ7K273_9FUNG</name>
<dbReference type="EMBL" id="JAAAIM010000354">
    <property type="protein sequence ID" value="KAG0289337.1"/>
    <property type="molecule type" value="Genomic_DNA"/>
</dbReference>
<keyword evidence="3" id="KW-1185">Reference proteome</keyword>
<dbReference type="PANTHER" id="PTHR28181:SF1">
    <property type="entry name" value="COLD TOLERANCE PROTEIN 1"/>
    <property type="match status" value="1"/>
</dbReference>
<protein>
    <recommendedName>
        <fullName evidence="4">HAD-like protein</fullName>
    </recommendedName>
</protein>
<feature type="region of interest" description="Disordered" evidence="1">
    <location>
        <begin position="310"/>
        <end position="334"/>
    </location>
</feature>
<dbReference type="InterPro" id="IPR036412">
    <property type="entry name" value="HAD-like_sf"/>
</dbReference>
<sequence>MSPTLYRFISAEGLVHLLDRTTINSPATATSFISHNIASSAAPQHLEVHAVHGTNLTLNGTTPVVSDYATKEISSFDHLVLDFDETITDHDTTSSFDTLACKVRPGTDYQEPQMTWPEILQAYLDDLEKVDISDLCHLNRPLDNPETRADSSAQTPTVEVSSPPSRGQGQGQEKEAGGHLHHPQPKSNSPPLQSSTVKQQHTIQPPSKQHHLLDPKVRELQCHIDGRTFTPEPELPVPKIPSLQPWVYSQVRKRAAEKVSLDRVYESGNLVGLTRSQIRQFGREHIKLRPGMVAFLKAFVKEQDRLEKDMPIKESQAAVDEGNNEGSGSGKASSKYSRGQLWILSVNWSQDLIRGAMDQVFGSEEATAKYLPDLNLICSNLEFAEEGHETLVRRRRSDAIPSTTPITTDNNKCENDNDQGADNGCVHHTSGKVDVHILTGTDKLHAFREIQRRYAMQHDLAPSETKWAYFGDSTTDLGCLVEADVGIIIGKSKSLLSECERSGIQVVDLIERKLSA</sequence>
<gene>
    <name evidence="2" type="ORF">BGZ96_007088</name>
</gene>
<organism evidence="2 3">
    <name type="scientific">Linnemannia gamsii</name>
    <dbReference type="NCBI Taxonomy" id="64522"/>
    <lineage>
        <taxon>Eukaryota</taxon>
        <taxon>Fungi</taxon>
        <taxon>Fungi incertae sedis</taxon>
        <taxon>Mucoromycota</taxon>
        <taxon>Mortierellomycotina</taxon>
        <taxon>Mortierellomycetes</taxon>
        <taxon>Mortierellales</taxon>
        <taxon>Mortierellaceae</taxon>
        <taxon>Linnemannia</taxon>
    </lineage>
</organism>
<feature type="region of interest" description="Disordered" evidence="1">
    <location>
        <begin position="141"/>
        <end position="213"/>
    </location>
</feature>
<feature type="compositionally biased region" description="Low complexity" evidence="1">
    <location>
        <begin position="324"/>
        <end position="334"/>
    </location>
</feature>
<dbReference type="InterPro" id="IPR023214">
    <property type="entry name" value="HAD_sf"/>
</dbReference>
<dbReference type="SUPFAM" id="SSF56784">
    <property type="entry name" value="HAD-like"/>
    <property type="match status" value="1"/>
</dbReference>
<dbReference type="InterPro" id="IPR050849">
    <property type="entry name" value="HAD-like_hydrolase_phosphatase"/>
</dbReference>
<feature type="compositionally biased region" description="Polar residues" evidence="1">
    <location>
        <begin position="150"/>
        <end position="165"/>
    </location>
</feature>
<evidence type="ECO:0008006" key="4">
    <source>
        <dbReference type="Google" id="ProtNLM"/>
    </source>
</evidence>
<proteinExistence type="predicted"/>
<evidence type="ECO:0000313" key="3">
    <source>
        <dbReference type="Proteomes" id="UP001194696"/>
    </source>
</evidence>